<feature type="transmembrane region" description="Helical" evidence="1">
    <location>
        <begin position="12"/>
        <end position="30"/>
    </location>
</feature>
<dbReference type="InterPro" id="IPR008274">
    <property type="entry name" value="AldOxase/xan_DH_MoCoBD1"/>
</dbReference>
<dbReference type="Gene3D" id="3.90.1170.50">
    <property type="entry name" value="Aldehyde oxidase/xanthine dehydrogenase, a/b hammerhead"/>
    <property type="match status" value="1"/>
</dbReference>
<dbReference type="RefSeq" id="WP_106472979.1">
    <property type="nucleotide sequence ID" value="NZ_CP027665.1"/>
</dbReference>
<evidence type="ECO:0000256" key="1">
    <source>
        <dbReference type="SAM" id="Phobius"/>
    </source>
</evidence>
<dbReference type="InterPro" id="IPR000674">
    <property type="entry name" value="Ald_Oxase/Xan_DH_a/b"/>
</dbReference>
<dbReference type="InterPro" id="IPR052516">
    <property type="entry name" value="N-heterocyclic_Hydroxylase"/>
</dbReference>
<dbReference type="InterPro" id="IPR046867">
    <property type="entry name" value="AldOxase/xan_DH_MoCoBD2"/>
</dbReference>
<dbReference type="Pfam" id="PF02738">
    <property type="entry name" value="MoCoBD_1"/>
    <property type="match status" value="1"/>
</dbReference>
<dbReference type="PIRSF" id="PIRSF036389">
    <property type="entry name" value="IOR_B"/>
    <property type="match status" value="1"/>
</dbReference>
<dbReference type="Proteomes" id="UP000237655">
    <property type="component" value="Chromosome"/>
</dbReference>
<dbReference type="PROSITE" id="PS51318">
    <property type="entry name" value="TAT"/>
    <property type="match status" value="1"/>
</dbReference>
<evidence type="ECO:0000313" key="3">
    <source>
        <dbReference type="EMBL" id="AVO38668.1"/>
    </source>
</evidence>
<feature type="domain" description="Aldehyde oxidase/xanthine dehydrogenase a/b hammerhead" evidence="2">
    <location>
        <begin position="237"/>
        <end position="315"/>
    </location>
</feature>
<dbReference type="PANTHER" id="PTHR47495:SF2">
    <property type="entry name" value="ALDEHYDE DEHYDROGENASE"/>
    <property type="match status" value="1"/>
</dbReference>
<proteinExistence type="predicted"/>
<accession>A0A2S0MRZ4</accession>
<dbReference type="PANTHER" id="PTHR47495">
    <property type="entry name" value="ALDEHYDE DEHYDROGENASE"/>
    <property type="match status" value="1"/>
</dbReference>
<dbReference type="AlphaFoldDB" id="A0A2S0MRZ4"/>
<dbReference type="InterPro" id="IPR006311">
    <property type="entry name" value="TAT_signal"/>
</dbReference>
<sequence length="746" mass="79214">MSRIGTIARRSFLIGTAAIAGGVAFGVYYAKKGVANPLSPRDGEATLNPYVLIDRQGVTIIAPRAEMGQGTRTTLAALVAEELDVAWEEIRVLHGPPAQAYYNGAIGAALLPYPEYRLTDLQRRIGGGLGVVGKAMSLQITGGSTAMIDGFKKMRHAGASARETLKEAAAKRLGVARASLKTENGRVIAPDGTELAYVDLAPEAAGIDPPKVGLRPSSDWKYLGKSMPRVDMVGKSTGTAVFSIDVRPEGLKFAALRRSPYLGGGMTGFDAGAAETMPGVDRVVDMGDGIAVVASNTWLAMQAAEAVEVDWAPSPHPATMADISARLAAALDGEANSEMRSDGDADTVPEGATLVEEEYHMPYLAHATMEPMNATALYTGDSLTIWAGTQAPIIARDKAATEVGLTPGQVTVYTTLMGGGFGRRNEYDFVVHAARLAKAMPGTPVKLTWPREEDMTHDFYRPIAMARYRGAVRDGRAVMLDGQVATQSVGRQAGGRMMGMEPGGPDKSSVEGAFDQPYAIPSYRLRAYLADLDLPVGFWRSVGSSFNAFMFDSFLDEMAHAAGADPLEFRHAMMKDEHAPSAGTLAAVREMSGWTGQTPDGVGRGVGFCFCFGTPVATVIEVKDEDSGIRIDRAWMACDVGTALDPSIIEAQMFGGLIFGLSAACFGEITFTDGAVDQLNFPDYDALRMHNAPKVEVRVLETNAHMGGVGEPGTPPGMSALANAIFDLTGKRARSLPLMHEFDLLA</sequence>
<dbReference type="SUPFAM" id="SSF56003">
    <property type="entry name" value="Molybdenum cofactor-binding domain"/>
    <property type="match status" value="2"/>
</dbReference>
<keyword evidence="1" id="KW-0472">Membrane</keyword>
<dbReference type="Pfam" id="PF20256">
    <property type="entry name" value="MoCoBD_2"/>
    <property type="match status" value="1"/>
</dbReference>
<name>A0A2S0MRZ4_9RHOB</name>
<dbReference type="SMART" id="SM01008">
    <property type="entry name" value="Ald_Xan_dh_C"/>
    <property type="match status" value="1"/>
</dbReference>
<organism evidence="3 4">
    <name type="scientific">Pukyongiella litopenaei</name>
    <dbReference type="NCBI Taxonomy" id="2605946"/>
    <lineage>
        <taxon>Bacteria</taxon>
        <taxon>Pseudomonadati</taxon>
        <taxon>Pseudomonadota</taxon>
        <taxon>Alphaproteobacteria</taxon>
        <taxon>Rhodobacterales</taxon>
        <taxon>Paracoccaceae</taxon>
        <taxon>Pukyongiella</taxon>
    </lineage>
</organism>
<reference evidence="4" key="1">
    <citation type="submission" date="2018-03" db="EMBL/GenBank/DDBJ databases">
        <title>Genomic analysis of the strain SH-1 isolated from shrimp intestine.</title>
        <authorList>
            <person name="Kim Y.-S."/>
            <person name="Kim S.-E."/>
            <person name="Kim K.-H."/>
        </authorList>
    </citation>
    <scope>NUCLEOTIDE SEQUENCE [LARGE SCALE GENOMIC DNA]</scope>
    <source>
        <strain evidence="4">SH-1</strain>
    </source>
</reference>
<keyword evidence="4" id="KW-1185">Reference proteome</keyword>
<keyword evidence="1" id="KW-1133">Transmembrane helix</keyword>
<gene>
    <name evidence="3" type="ORF">C6Y53_13845</name>
</gene>
<dbReference type="KEGG" id="thas:C6Y53_13845"/>
<dbReference type="EMBL" id="CP027665">
    <property type="protein sequence ID" value="AVO38668.1"/>
    <property type="molecule type" value="Genomic_DNA"/>
</dbReference>
<dbReference type="Gene3D" id="3.30.365.10">
    <property type="entry name" value="Aldehyde oxidase/xanthine dehydrogenase, molybdopterin binding domain"/>
    <property type="match status" value="4"/>
</dbReference>
<dbReference type="InterPro" id="IPR037165">
    <property type="entry name" value="AldOxase/xan_DH_Mopterin-bd_sf"/>
</dbReference>
<evidence type="ECO:0000259" key="2">
    <source>
        <dbReference type="SMART" id="SM01008"/>
    </source>
</evidence>
<protein>
    <submittedName>
        <fullName evidence="3">Xanthine dehydrogenase family protein molybdopterin-binding subunit</fullName>
    </submittedName>
</protein>
<dbReference type="GO" id="GO:0016491">
    <property type="term" value="F:oxidoreductase activity"/>
    <property type="evidence" value="ECO:0007669"/>
    <property type="project" value="InterPro"/>
</dbReference>
<evidence type="ECO:0000313" key="4">
    <source>
        <dbReference type="Proteomes" id="UP000237655"/>
    </source>
</evidence>
<dbReference type="InterPro" id="IPR012368">
    <property type="entry name" value="OxRdtase_Mopterin-bd_su_IorB"/>
</dbReference>
<keyword evidence="1" id="KW-0812">Transmembrane</keyword>